<gene>
    <name evidence="1" type="ORF">AVM11_12135</name>
</gene>
<name>A0A175XZ70_9SPHN</name>
<dbReference type="AlphaFoldDB" id="A0A175XZ70"/>
<reference evidence="1" key="1">
    <citation type="submission" date="2016-03" db="EMBL/GenBank/DDBJ databases">
        <title>Sphingomonas melonis TY, whole genome shotgun sequencing.</title>
        <authorList>
            <person name="Wang H."/>
            <person name="Zhu P."/>
        </authorList>
    </citation>
    <scope>NUCLEOTIDE SEQUENCE [LARGE SCALE GENOMIC DNA]</scope>
    <source>
        <strain evidence="1">TY</strain>
    </source>
</reference>
<evidence type="ECO:0000313" key="2">
    <source>
        <dbReference type="Proteomes" id="UP000078460"/>
    </source>
</evidence>
<dbReference type="EMBL" id="LQCK02000068">
    <property type="protein sequence ID" value="KZB93608.1"/>
    <property type="molecule type" value="Genomic_DNA"/>
</dbReference>
<dbReference type="OrthoDB" id="9979683at2"/>
<dbReference type="KEGG" id="smy:BJP26_14135"/>
<organism evidence="1 2">
    <name type="scientific">Sphingomonas melonis TY</name>
    <dbReference type="NCBI Taxonomy" id="621456"/>
    <lineage>
        <taxon>Bacteria</taxon>
        <taxon>Pseudomonadati</taxon>
        <taxon>Pseudomonadota</taxon>
        <taxon>Alphaproteobacteria</taxon>
        <taxon>Sphingomonadales</taxon>
        <taxon>Sphingomonadaceae</taxon>
        <taxon>Sphingomonas</taxon>
    </lineage>
</organism>
<dbReference type="RefSeq" id="WP_062126292.1">
    <property type="nucleotide sequence ID" value="NZ_CP017578.1"/>
</dbReference>
<protein>
    <submittedName>
        <fullName evidence="1">Uncharacterized protein</fullName>
    </submittedName>
</protein>
<keyword evidence="2" id="KW-1185">Reference proteome</keyword>
<comment type="caution">
    <text evidence="1">The sequence shown here is derived from an EMBL/GenBank/DDBJ whole genome shotgun (WGS) entry which is preliminary data.</text>
</comment>
<sequence length="367" mass="40489">MARTLRGKAALEAIVEYLAPTNGDWGPPDALRGRTRADYANHQAISSFLAELRAKGSRRIYLESGEALPLSQARFRPIKGDPETDDEGTIGFGSSRISIDGIRIRMSAPGVLEMADRWGDSCTFGTSADAQFEETLWETDEWDLSEPVPPLAIDQNQVEAFRFQSSEMAASLFETRVTDRAHAEAAIRAHYANVGLIGAVPPTVNWFDGPNAAIEALGRDGSGGVGMTKSLRDRAVLQFEREITARLQGRRGALHEQVWQMVSREIGADTLGAILRLVTDCKVQQAFGYLGLIANYQHLAWYEFLRVGGVVLPDVIRSFCTMTAETWLLFPARDKVFAVERPVGIEAAGRSRVLLFANGDRLMFPER</sequence>
<accession>A0A175XZ70</accession>
<dbReference type="Proteomes" id="UP000078460">
    <property type="component" value="Unassembled WGS sequence"/>
</dbReference>
<evidence type="ECO:0000313" key="1">
    <source>
        <dbReference type="EMBL" id="KZB93608.1"/>
    </source>
</evidence>
<proteinExistence type="predicted"/>